<evidence type="ECO:0000259" key="4">
    <source>
        <dbReference type="Pfam" id="PF08386"/>
    </source>
</evidence>
<name>A0ABR1RRA9_9PEZI</name>
<dbReference type="PANTHER" id="PTHR43248">
    <property type="entry name" value="2-SUCCINYL-6-HYDROXY-2,4-CYCLOHEXADIENE-1-CARBOXYLATE SYNTHASE"/>
    <property type="match status" value="1"/>
</dbReference>
<gene>
    <name evidence="5" type="ORF">PG993_013816</name>
</gene>
<dbReference type="Gene3D" id="3.40.50.1820">
    <property type="entry name" value="alpha/beta hydrolase"/>
    <property type="match status" value="1"/>
</dbReference>
<dbReference type="SUPFAM" id="SSF53474">
    <property type="entry name" value="alpha/beta-Hydrolases"/>
    <property type="match status" value="1"/>
</dbReference>
<evidence type="ECO:0000313" key="5">
    <source>
        <dbReference type="EMBL" id="KAK8017490.1"/>
    </source>
</evidence>
<comment type="caution">
    <text evidence="5">The sequence shown here is derived from an EMBL/GenBank/DDBJ whole genome shotgun (WGS) entry which is preliminary data.</text>
</comment>
<evidence type="ECO:0000256" key="3">
    <source>
        <dbReference type="SAM" id="MobiDB-lite"/>
    </source>
</evidence>
<reference evidence="5 6" key="1">
    <citation type="submission" date="2023-01" db="EMBL/GenBank/DDBJ databases">
        <title>Analysis of 21 Apiospora genomes using comparative genomics revels a genus with tremendous synthesis potential of carbohydrate active enzymes and secondary metabolites.</title>
        <authorList>
            <person name="Sorensen T."/>
        </authorList>
    </citation>
    <scope>NUCLEOTIDE SEQUENCE [LARGE SCALE GENOMIC DNA]</scope>
    <source>
        <strain evidence="5 6">CBS 33761</strain>
    </source>
</reference>
<evidence type="ECO:0000256" key="2">
    <source>
        <dbReference type="ARBA" id="ARBA00022801"/>
    </source>
</evidence>
<feature type="region of interest" description="Disordered" evidence="3">
    <location>
        <begin position="307"/>
        <end position="326"/>
    </location>
</feature>
<organism evidence="5 6">
    <name type="scientific">Apiospora rasikravindrae</name>
    <dbReference type="NCBI Taxonomy" id="990691"/>
    <lineage>
        <taxon>Eukaryota</taxon>
        <taxon>Fungi</taxon>
        <taxon>Dikarya</taxon>
        <taxon>Ascomycota</taxon>
        <taxon>Pezizomycotina</taxon>
        <taxon>Sordariomycetes</taxon>
        <taxon>Xylariomycetidae</taxon>
        <taxon>Amphisphaeriales</taxon>
        <taxon>Apiosporaceae</taxon>
        <taxon>Apiospora</taxon>
    </lineage>
</organism>
<dbReference type="Proteomes" id="UP001444661">
    <property type="component" value="Unassembled WGS sequence"/>
</dbReference>
<comment type="similarity">
    <text evidence="1">Belongs to the peptidase S33 family.</text>
</comment>
<accession>A0ABR1RRA9</accession>
<protein>
    <recommendedName>
        <fullName evidence="4">Peptidase S33 tripeptidyl aminopeptidase-like C-terminal domain-containing protein</fullName>
    </recommendedName>
</protein>
<dbReference type="InterPro" id="IPR051601">
    <property type="entry name" value="Serine_prot/Carboxylest_S33"/>
</dbReference>
<keyword evidence="2" id="KW-0378">Hydrolase</keyword>
<sequence length="756" mass="83068">MAGTSGEKCAPVDTTVGPSAPRRQPRNSASWSLKLLVAALCAIWYFKLWPSAAAPDHTTTTTKASSSNTRESVWSQVSTTSFVATPRGFLPFIRAFPIIKPSEKLEWHPCFYAGQRCARLTVPMDYHRPLNESASHPKVHIAIVLVPGHNRTEDPMSYGESPLILNPGGPGGSGAMFALGSGQQIQGVVGTDRDIIGFDPRGIGATTPKANCFAADDWNGVAGQNMALMNRLTWELSGHDVGLVNSSNVALSKLDVRARALAKLCQQVSDESGNDSIFQYSSTPNVARDMLSIVHAWDAWRDSATETAKPAQLHPESDEMNSNRDQSLQSTKGKLVYWGFSYGTLLGATFAAMFPDSVGRVMLDGVVDADHYVEPVWRDSIVDSDAIFGKFFSFCAEAEDKCAFYQKGDTPKDIESRYHDLLAKLLQEPKIVTSVGGNIPAILNTGDIRMVLFQALYTPNLAYPAVAQMLQAVYTGQGLDRWINPLILGGLCKNLSLPVWPDDAQKAVMCSDKRYKLNETVPELESMFKDMSTISSFADVWMGLMMGCNDWTIEAKDPPMGWDDHPARKPAPINTSFPLLFLTNHFDPVTPLYAALKMTQKFAGASVVEQADGLGHCTLACTSMCTIRHIRAYLNEGKVPRVPDFGDGGDSSKDDSTQKWETCECQEKPWMRVLPLAGPDGQLYNENADGDESLLEGLSVEEAHMMHNWSQFRHSFVEHKMNAQFGQYQKVKRTALGLPELAAVQHEKCSARHNAQ</sequence>
<proteinExistence type="inferred from homology"/>
<evidence type="ECO:0000313" key="6">
    <source>
        <dbReference type="Proteomes" id="UP001444661"/>
    </source>
</evidence>
<dbReference type="PANTHER" id="PTHR43248:SF25">
    <property type="entry name" value="AB HYDROLASE-1 DOMAIN-CONTAINING PROTEIN-RELATED"/>
    <property type="match status" value="1"/>
</dbReference>
<dbReference type="InterPro" id="IPR013595">
    <property type="entry name" value="Pept_S33_TAP-like_C"/>
</dbReference>
<dbReference type="EMBL" id="JAQQWK010000013">
    <property type="protein sequence ID" value="KAK8017490.1"/>
    <property type="molecule type" value="Genomic_DNA"/>
</dbReference>
<evidence type="ECO:0000256" key="1">
    <source>
        <dbReference type="ARBA" id="ARBA00010088"/>
    </source>
</evidence>
<feature type="domain" description="Peptidase S33 tripeptidyl aminopeptidase-like C-terminal" evidence="4">
    <location>
        <begin position="537"/>
        <end position="641"/>
    </location>
</feature>
<dbReference type="Pfam" id="PF08386">
    <property type="entry name" value="Abhydrolase_4"/>
    <property type="match status" value="1"/>
</dbReference>
<dbReference type="InterPro" id="IPR029058">
    <property type="entry name" value="AB_hydrolase_fold"/>
</dbReference>
<keyword evidence="6" id="KW-1185">Reference proteome</keyword>
<feature type="region of interest" description="Disordered" evidence="3">
    <location>
        <begin position="1"/>
        <end position="26"/>
    </location>
</feature>